<evidence type="ECO:0000259" key="2">
    <source>
        <dbReference type="PROSITE" id="PS51462"/>
    </source>
</evidence>
<evidence type="ECO:0000313" key="3">
    <source>
        <dbReference type="EMBL" id="WBW49536.1"/>
    </source>
</evidence>
<keyword evidence="4" id="KW-1185">Reference proteome</keyword>
<organism evidence="3 4">
    <name type="scientific">Peptoniphilus equinus</name>
    <dbReference type="NCBI Taxonomy" id="3016343"/>
    <lineage>
        <taxon>Bacteria</taxon>
        <taxon>Bacillati</taxon>
        <taxon>Bacillota</taxon>
        <taxon>Tissierellia</taxon>
        <taxon>Tissierellales</taxon>
        <taxon>Peptoniphilaceae</taxon>
        <taxon>Peptoniphilus</taxon>
    </lineage>
</organism>
<dbReference type="PROSITE" id="PS51462">
    <property type="entry name" value="NUDIX"/>
    <property type="match status" value="1"/>
</dbReference>
<reference evidence="3 4" key="1">
    <citation type="submission" date="2023-01" db="EMBL/GenBank/DDBJ databases">
        <authorList>
            <person name="Lee S.H."/>
            <person name="Jung H.S."/>
            <person name="Yun J.U."/>
        </authorList>
    </citation>
    <scope>NUCLEOTIDE SEQUENCE [LARGE SCALE GENOMIC DNA]</scope>
    <source>
        <strain evidence="3 4">CBA3646</strain>
    </source>
</reference>
<dbReference type="SUPFAM" id="SSF55811">
    <property type="entry name" value="Nudix"/>
    <property type="match status" value="1"/>
</dbReference>
<dbReference type="EMBL" id="CP115667">
    <property type="protein sequence ID" value="WBW49536.1"/>
    <property type="molecule type" value="Genomic_DNA"/>
</dbReference>
<accession>A0ABY7QRW6</accession>
<dbReference type="InterPro" id="IPR015797">
    <property type="entry name" value="NUDIX_hydrolase-like_dom_sf"/>
</dbReference>
<proteinExistence type="predicted"/>
<dbReference type="InterPro" id="IPR000086">
    <property type="entry name" value="NUDIX_hydrolase_dom"/>
</dbReference>
<sequence>MAEYWDLYNARGKRKHKVVRRGERLKQGEYHIVAEGWIRVDRHHFLLQQRAYTKRRFGGLWYASVGGAILAGETPLDGLIREGKEEIGVDLSCCPIRLKRIEHQGRSIFYIYLIDCPLDLDALCLQEDEVNAVRIVNLQELRRLYRWGKMVRVSYYPHFFESATELEFETGDNYETI</sequence>
<dbReference type="CDD" id="cd04693">
    <property type="entry name" value="NUDIX_Hydrolase"/>
    <property type="match status" value="1"/>
</dbReference>
<gene>
    <name evidence="3" type="ORF">O6R05_05870</name>
</gene>
<keyword evidence="1" id="KW-0378">Hydrolase</keyword>
<dbReference type="Gene3D" id="3.90.79.10">
    <property type="entry name" value="Nucleoside Triphosphate Pyrophosphohydrolase"/>
    <property type="match status" value="1"/>
</dbReference>
<dbReference type="RefSeq" id="WP_271191068.1">
    <property type="nucleotide sequence ID" value="NZ_CP115667.1"/>
</dbReference>
<name>A0ABY7QRW6_9FIRM</name>
<dbReference type="Pfam" id="PF00293">
    <property type="entry name" value="NUDIX"/>
    <property type="match status" value="1"/>
</dbReference>
<evidence type="ECO:0000313" key="4">
    <source>
        <dbReference type="Proteomes" id="UP001210339"/>
    </source>
</evidence>
<protein>
    <submittedName>
        <fullName evidence="3">NUDIX domain-containing protein</fullName>
    </submittedName>
</protein>
<evidence type="ECO:0000256" key="1">
    <source>
        <dbReference type="ARBA" id="ARBA00022801"/>
    </source>
</evidence>
<dbReference type="InterPro" id="IPR020084">
    <property type="entry name" value="NUDIX_hydrolase_CS"/>
</dbReference>
<dbReference type="PROSITE" id="PS00893">
    <property type="entry name" value="NUDIX_BOX"/>
    <property type="match status" value="1"/>
</dbReference>
<feature type="domain" description="Nudix hydrolase" evidence="2">
    <location>
        <begin position="29"/>
        <end position="158"/>
    </location>
</feature>
<dbReference type="Proteomes" id="UP001210339">
    <property type="component" value="Chromosome"/>
</dbReference>